<dbReference type="AlphaFoldDB" id="C1MMU4"/>
<dbReference type="Proteomes" id="UP000001876">
    <property type="component" value="Unassembled WGS sequence"/>
</dbReference>
<dbReference type="GeneID" id="9682904"/>
<name>C1MMU4_MICPC</name>
<proteinExistence type="predicted"/>
<evidence type="ECO:0000313" key="2">
    <source>
        <dbReference type="Proteomes" id="UP000001876"/>
    </source>
</evidence>
<protein>
    <submittedName>
        <fullName evidence="1">Predicted protein</fullName>
    </submittedName>
</protein>
<reference evidence="1 2" key="1">
    <citation type="journal article" date="2009" name="Science">
        <title>Green evolution and dynamic adaptations revealed by genomes of the marine picoeukaryotes Micromonas.</title>
        <authorList>
            <person name="Worden A.Z."/>
            <person name="Lee J.H."/>
            <person name="Mock T."/>
            <person name="Rouze P."/>
            <person name="Simmons M.P."/>
            <person name="Aerts A.L."/>
            <person name="Allen A.E."/>
            <person name="Cuvelier M.L."/>
            <person name="Derelle E."/>
            <person name="Everett M.V."/>
            <person name="Foulon E."/>
            <person name="Grimwood J."/>
            <person name="Gundlach H."/>
            <person name="Henrissat B."/>
            <person name="Napoli C."/>
            <person name="McDonald S.M."/>
            <person name="Parker M.S."/>
            <person name="Rombauts S."/>
            <person name="Salamov A."/>
            <person name="Von Dassow P."/>
            <person name="Badger J.H."/>
            <person name="Coutinho P.M."/>
            <person name="Demir E."/>
            <person name="Dubchak I."/>
            <person name="Gentemann C."/>
            <person name="Eikrem W."/>
            <person name="Gready J.E."/>
            <person name="John U."/>
            <person name="Lanier W."/>
            <person name="Lindquist E.A."/>
            <person name="Lucas S."/>
            <person name="Mayer K.F."/>
            <person name="Moreau H."/>
            <person name="Not F."/>
            <person name="Otillar R."/>
            <person name="Panaud O."/>
            <person name="Pangilinan J."/>
            <person name="Paulsen I."/>
            <person name="Piegu B."/>
            <person name="Poliakov A."/>
            <person name="Robbens S."/>
            <person name="Schmutz J."/>
            <person name="Toulza E."/>
            <person name="Wyss T."/>
            <person name="Zelensky A."/>
            <person name="Zhou K."/>
            <person name="Armbrust E.V."/>
            <person name="Bhattacharya D."/>
            <person name="Goodenough U.W."/>
            <person name="Van de Peer Y."/>
            <person name="Grigoriev I.V."/>
        </authorList>
    </citation>
    <scope>NUCLEOTIDE SEQUENCE [LARGE SCALE GENOMIC DNA]</scope>
    <source>
        <strain evidence="1 2">CCMP1545</strain>
    </source>
</reference>
<dbReference type="OMA" id="DAHERAC"/>
<dbReference type="KEGG" id="mpp:MICPUCDRAFT_56659"/>
<gene>
    <name evidence="1" type="ORF">MICPUCDRAFT_56659</name>
</gene>
<dbReference type="EMBL" id="GG663737">
    <property type="protein sequence ID" value="EEH58635.1"/>
    <property type="molecule type" value="Genomic_DNA"/>
</dbReference>
<evidence type="ECO:0000313" key="1">
    <source>
        <dbReference type="EMBL" id="EEH58635.1"/>
    </source>
</evidence>
<keyword evidence="2" id="KW-1185">Reference proteome</keyword>
<dbReference type="RefSeq" id="XP_003056990.1">
    <property type="nucleotide sequence ID" value="XM_003056944.1"/>
</dbReference>
<organism evidence="2">
    <name type="scientific">Micromonas pusilla (strain CCMP1545)</name>
    <name type="common">Picoplanktonic green alga</name>
    <dbReference type="NCBI Taxonomy" id="564608"/>
    <lineage>
        <taxon>Eukaryota</taxon>
        <taxon>Viridiplantae</taxon>
        <taxon>Chlorophyta</taxon>
        <taxon>Mamiellophyceae</taxon>
        <taxon>Mamiellales</taxon>
        <taxon>Mamiellaceae</taxon>
        <taxon>Micromonas</taxon>
    </lineage>
</organism>
<sequence>MKSSPNAPPLPSLLLRAAPARSWLDAHERACASAGTDPDAAPFVPTTAQAEVAKHLAHRLDLARVVSRDLDAQIASTADALARIERVTAAAESVRETDERRARFAREGGADRRAALPMGADADAAPSPHAADGRTLARELLAASEDPQKTEAYAAALRLRKRLVTDELLALGG</sequence>
<accession>C1MMU4</accession>